<dbReference type="Gene3D" id="3.90.120.10">
    <property type="entry name" value="DNA Methylase, subunit A, domain 2"/>
    <property type="match status" value="1"/>
</dbReference>
<evidence type="ECO:0000313" key="5">
    <source>
        <dbReference type="EMBL" id="ADO59482.1"/>
    </source>
</evidence>
<keyword evidence="3" id="KW-0680">Restriction system</keyword>
<keyword evidence="5" id="KW-0614">Plasmid</keyword>
<dbReference type="Proteomes" id="UP000006868">
    <property type="component" value="Plasmid pSC2"/>
</dbReference>
<gene>
    <name evidence="5" type="ORF">PPSC2_27670</name>
</gene>
<comment type="similarity">
    <text evidence="4">Belongs to the class I-like SAM-binding methyltransferase superfamily. C5-methyltransferase family.</text>
</comment>
<dbReference type="RefSeq" id="WP_013385896.1">
    <property type="nucleotide sequence ID" value="NC_014628.2"/>
</dbReference>
<dbReference type="OrthoDB" id="9813719at2"/>
<dbReference type="EMBL" id="CP002214">
    <property type="protein sequence ID" value="ADO59482.1"/>
    <property type="molecule type" value="Genomic_DNA"/>
</dbReference>
<dbReference type="eggNOG" id="COG0270">
    <property type="taxonomic scope" value="Bacteria"/>
</dbReference>
<proteinExistence type="inferred from homology"/>
<dbReference type="HOGENOM" id="CLU_846892_0_0_9"/>
<dbReference type="SUPFAM" id="SSF53335">
    <property type="entry name" value="S-adenosyl-L-methionine-dependent methyltransferases"/>
    <property type="match status" value="1"/>
</dbReference>
<dbReference type="PATRIC" id="fig|886882.15.peg.5861"/>
<protein>
    <submittedName>
        <fullName evidence="5">Uncharacterized protein</fullName>
    </submittedName>
</protein>
<geneLocation type="plasmid" evidence="5 6">
    <name>pSC2</name>
</geneLocation>
<dbReference type="KEGG" id="ppm:PPSC2_27670"/>
<accession>E3EKF5</accession>
<evidence type="ECO:0000256" key="1">
    <source>
        <dbReference type="ARBA" id="ARBA00022603"/>
    </source>
</evidence>
<evidence type="ECO:0000313" key="6">
    <source>
        <dbReference type="Proteomes" id="UP000006868"/>
    </source>
</evidence>
<dbReference type="GO" id="GO:0009307">
    <property type="term" value="P:DNA restriction-modification system"/>
    <property type="evidence" value="ECO:0007669"/>
    <property type="project" value="UniProtKB-KW"/>
</dbReference>
<dbReference type="InterPro" id="IPR029063">
    <property type="entry name" value="SAM-dependent_MTases_sf"/>
</dbReference>
<dbReference type="PROSITE" id="PS51679">
    <property type="entry name" value="SAM_MT_C5"/>
    <property type="match status" value="1"/>
</dbReference>
<dbReference type="REBASE" id="28409">
    <property type="entry name" value="M.PpoSC2ORF88P"/>
</dbReference>
<evidence type="ECO:0000256" key="2">
    <source>
        <dbReference type="ARBA" id="ARBA00022679"/>
    </source>
</evidence>
<sequence>MINIPVTDQKNTQQENYNVLVLCGGIGGSTLGYVSAGFTVVMSVDSSSKSNLVHWMNFPSIATVNKPIESMSEFDIVEIQSKIKDDIDILDVYLPRKQIKNKFDGKNTFLMNVLRFTYRLKPKIIVFHTEGKWNHGKNILFANELLALVKGIGYQVQMETLKASNYRIPQEKLWSFWIGVRKDIGIKPDFPEMCEKTVSTKQAIEDLLETTSDVKPSRFRLEITKKYFPPGCSLTDVKEVIRQYDLPLHSAYYKRDRWEEPYYRLPNSTTRPFHPQIDRLLSIQEAKRLQTFTDDYKCVDWKEICSSVPPLLIQQVAHCLQTKVLDYL</sequence>
<keyword evidence="4" id="KW-0949">S-adenosyl-L-methionine</keyword>
<dbReference type="GO" id="GO:0008168">
    <property type="term" value="F:methyltransferase activity"/>
    <property type="evidence" value="ECO:0007669"/>
    <property type="project" value="UniProtKB-KW"/>
</dbReference>
<dbReference type="AlphaFoldDB" id="E3EKF5"/>
<dbReference type="Gene3D" id="3.40.50.150">
    <property type="entry name" value="Vaccinia Virus protein VP39"/>
    <property type="match status" value="1"/>
</dbReference>
<dbReference type="InterPro" id="IPR001525">
    <property type="entry name" value="C5_MeTfrase"/>
</dbReference>
<dbReference type="Pfam" id="PF00145">
    <property type="entry name" value="DNA_methylase"/>
    <property type="match status" value="1"/>
</dbReference>
<keyword evidence="2 4" id="KW-0808">Transferase</keyword>
<evidence type="ECO:0000256" key="4">
    <source>
        <dbReference type="PROSITE-ProRule" id="PRU01016"/>
    </source>
</evidence>
<reference evidence="5 6" key="1">
    <citation type="journal article" date="2011" name="J. Bacteriol.">
        <title>Complete genome sequence of Paenibacillus polymyxa SC2, a strain of plant growth-promoting Rhizobacterium with broad-spectrum antimicrobial activity.</title>
        <authorList>
            <person name="Ma M."/>
            <person name="Wang C."/>
            <person name="Ding Y."/>
            <person name="Li L."/>
            <person name="Shen D."/>
            <person name="Jiang X."/>
            <person name="Guan D."/>
            <person name="Cao F."/>
            <person name="Chen H."/>
            <person name="Feng R."/>
            <person name="Wang X."/>
            <person name="Ge Y."/>
            <person name="Yao L."/>
            <person name="Bing X."/>
            <person name="Yang X."/>
            <person name="Li J."/>
            <person name="Du B."/>
        </authorList>
    </citation>
    <scope>NUCLEOTIDE SEQUENCE [LARGE SCALE GENOMIC DNA]</scope>
    <source>
        <strain evidence="6">SC2</strain>
        <plasmid evidence="5 6">pSC2</plasmid>
    </source>
</reference>
<organism evidence="5 6">
    <name type="scientific">Paenibacillus polymyxa (strain SC2)</name>
    <name type="common">Bacillus polymyxa</name>
    <dbReference type="NCBI Taxonomy" id="886882"/>
    <lineage>
        <taxon>Bacteria</taxon>
        <taxon>Bacillati</taxon>
        <taxon>Bacillota</taxon>
        <taxon>Bacilli</taxon>
        <taxon>Bacillales</taxon>
        <taxon>Paenibacillaceae</taxon>
        <taxon>Paenibacillus</taxon>
    </lineage>
</organism>
<comment type="caution">
    <text evidence="4">Lacks conserved residue(s) required for the propagation of feature annotation.</text>
</comment>
<evidence type="ECO:0000256" key="3">
    <source>
        <dbReference type="ARBA" id="ARBA00022747"/>
    </source>
</evidence>
<keyword evidence="1 4" id="KW-0489">Methyltransferase</keyword>
<name>E3EKF5_PAEPS</name>
<dbReference type="GO" id="GO:0032259">
    <property type="term" value="P:methylation"/>
    <property type="evidence" value="ECO:0007669"/>
    <property type="project" value="UniProtKB-KW"/>
</dbReference>